<sequence>MEAEAHKMVEHPDTRVLSDGTKLTAVTKDCIRDSIATIFDSFWVKLEACLQPETLRQKKTGRVGAKGGQRTGDTYQGNFATHTPASYIQGPPGLRATQGITRRYQPHWQRAVQGPRKRLPESPRTTPQGATLDHTGSWPTCTGSSTTPGQGRIPATQTDEAPHHRDRNRAQDPSLASTHLPAVFGLTVAAWQSRRTMGHMESHRSHNDPHNVKLQLGLPRETHQRHRLRSAATPAWLLCRT</sequence>
<dbReference type="EMBL" id="OW240923">
    <property type="protein sequence ID" value="CAH2325821.1"/>
    <property type="molecule type" value="Genomic_DNA"/>
</dbReference>
<dbReference type="Proteomes" id="UP001295444">
    <property type="component" value="Chromosome 12"/>
</dbReference>
<gene>
    <name evidence="2" type="ORF">PECUL_23A014630</name>
</gene>
<evidence type="ECO:0000313" key="2">
    <source>
        <dbReference type="EMBL" id="CAH2325821.1"/>
    </source>
</evidence>
<reference evidence="2" key="1">
    <citation type="submission" date="2022-03" db="EMBL/GenBank/DDBJ databases">
        <authorList>
            <person name="Alioto T."/>
            <person name="Alioto T."/>
            <person name="Gomez Garrido J."/>
        </authorList>
    </citation>
    <scope>NUCLEOTIDE SEQUENCE</scope>
</reference>
<feature type="region of interest" description="Disordered" evidence="1">
    <location>
        <begin position="108"/>
        <end position="178"/>
    </location>
</feature>
<protein>
    <submittedName>
        <fullName evidence="2">Uncharacterized protein</fullName>
    </submittedName>
</protein>
<evidence type="ECO:0000256" key="1">
    <source>
        <dbReference type="SAM" id="MobiDB-lite"/>
    </source>
</evidence>
<name>A0AAD1TGS6_PELCU</name>
<feature type="compositionally biased region" description="Polar residues" evidence="1">
    <location>
        <begin position="137"/>
        <end position="159"/>
    </location>
</feature>
<organism evidence="2 3">
    <name type="scientific">Pelobates cultripes</name>
    <name type="common">Western spadefoot toad</name>
    <dbReference type="NCBI Taxonomy" id="61616"/>
    <lineage>
        <taxon>Eukaryota</taxon>
        <taxon>Metazoa</taxon>
        <taxon>Chordata</taxon>
        <taxon>Craniata</taxon>
        <taxon>Vertebrata</taxon>
        <taxon>Euteleostomi</taxon>
        <taxon>Amphibia</taxon>
        <taxon>Batrachia</taxon>
        <taxon>Anura</taxon>
        <taxon>Pelobatoidea</taxon>
        <taxon>Pelobatidae</taxon>
        <taxon>Pelobates</taxon>
    </lineage>
</organism>
<keyword evidence="3" id="KW-1185">Reference proteome</keyword>
<dbReference type="AlphaFoldDB" id="A0AAD1TGS6"/>
<accession>A0AAD1TGS6</accession>
<evidence type="ECO:0000313" key="3">
    <source>
        <dbReference type="Proteomes" id="UP001295444"/>
    </source>
</evidence>
<proteinExistence type="predicted"/>